<comment type="similarity">
    <text evidence="2">Belongs to the bacterial solute-binding protein 5 family.</text>
</comment>
<evidence type="ECO:0000313" key="6">
    <source>
        <dbReference type="EMBL" id="MCK7615713.1"/>
    </source>
</evidence>
<dbReference type="CDD" id="cd08509">
    <property type="entry name" value="PBP2_TmCBP_oligosaccharides_like"/>
    <property type="match status" value="1"/>
</dbReference>
<proteinExistence type="inferred from homology"/>
<comment type="subcellular location">
    <subcellularLocation>
        <location evidence="1">Periplasm</location>
    </subcellularLocation>
</comment>
<evidence type="ECO:0000256" key="2">
    <source>
        <dbReference type="ARBA" id="ARBA00005695"/>
    </source>
</evidence>
<dbReference type="SUPFAM" id="SSF53850">
    <property type="entry name" value="Periplasmic binding protein-like II"/>
    <property type="match status" value="1"/>
</dbReference>
<protein>
    <submittedName>
        <fullName evidence="6">ABC transporter substrate-binding protein</fullName>
    </submittedName>
</protein>
<name>A0ABT0H1Z9_9HYPH</name>
<dbReference type="InterPro" id="IPR000914">
    <property type="entry name" value="SBP_5_dom"/>
</dbReference>
<feature type="chain" id="PRO_5045641273" evidence="4">
    <location>
        <begin position="27"/>
        <end position="583"/>
    </location>
</feature>
<dbReference type="InterPro" id="IPR039424">
    <property type="entry name" value="SBP_5"/>
</dbReference>
<evidence type="ECO:0000256" key="1">
    <source>
        <dbReference type="ARBA" id="ARBA00004418"/>
    </source>
</evidence>
<dbReference type="Gene3D" id="3.40.190.10">
    <property type="entry name" value="Periplasmic binding protein-like II"/>
    <property type="match status" value="1"/>
</dbReference>
<dbReference type="InterPro" id="IPR030678">
    <property type="entry name" value="Peptide/Ni-bd"/>
</dbReference>
<evidence type="ECO:0000256" key="4">
    <source>
        <dbReference type="SAM" id="SignalP"/>
    </source>
</evidence>
<dbReference type="InterPro" id="IPR023765">
    <property type="entry name" value="SBP_5_CS"/>
</dbReference>
<dbReference type="RefSeq" id="WP_248159493.1">
    <property type="nucleotide sequence ID" value="NZ_JALNMJ010000030.1"/>
</dbReference>
<feature type="domain" description="Solute-binding protein family 5" evidence="5">
    <location>
        <begin position="85"/>
        <end position="476"/>
    </location>
</feature>
<comment type="caution">
    <text evidence="6">The sequence shown here is derived from an EMBL/GenBank/DDBJ whole genome shotgun (WGS) entry which is preliminary data.</text>
</comment>
<feature type="signal peptide" evidence="4">
    <location>
        <begin position="1"/>
        <end position="26"/>
    </location>
</feature>
<gene>
    <name evidence="6" type="ORF">M0H32_26425</name>
</gene>
<dbReference type="EMBL" id="JALNMJ010000030">
    <property type="protein sequence ID" value="MCK7615713.1"/>
    <property type="molecule type" value="Genomic_DNA"/>
</dbReference>
<evidence type="ECO:0000313" key="7">
    <source>
        <dbReference type="Proteomes" id="UP001431221"/>
    </source>
</evidence>
<dbReference type="Proteomes" id="UP001431221">
    <property type="component" value="Unassembled WGS sequence"/>
</dbReference>
<dbReference type="Gene3D" id="3.10.105.10">
    <property type="entry name" value="Dipeptide-binding Protein, Domain 3"/>
    <property type="match status" value="1"/>
</dbReference>
<evidence type="ECO:0000259" key="5">
    <source>
        <dbReference type="Pfam" id="PF00496"/>
    </source>
</evidence>
<dbReference type="PANTHER" id="PTHR30290:SF16">
    <property type="entry name" value="OLIGOPEPTIDE ABC TRANSPORTER, PERIPLASMIC OLIGOPEPTIDE-BINDING PROTEIN"/>
    <property type="match status" value="1"/>
</dbReference>
<keyword evidence="3 4" id="KW-0732">Signal</keyword>
<dbReference type="PIRSF" id="PIRSF002741">
    <property type="entry name" value="MppA"/>
    <property type="match status" value="1"/>
</dbReference>
<reference evidence="6" key="1">
    <citation type="submission" date="2022-04" db="EMBL/GenBank/DDBJ databases">
        <title>Roseibium sp. CAU 1639 isolated from mud.</title>
        <authorList>
            <person name="Kim W."/>
        </authorList>
    </citation>
    <scope>NUCLEOTIDE SEQUENCE</scope>
    <source>
        <strain evidence="6">CAU 1639</strain>
    </source>
</reference>
<sequence length="583" mass="65608">MSILRKSGLAALALAMSASVALPAWALDKVAREKTLILMPDDGGAPQFRNPGQLNPYLPSNLTFRWSGAPIMEPLFYYNSLEDRIIPWVADSFKYNDDFTEVTVKLREGVKWSDGEPLTANDIVFTYNMLLENGKGPGGLMHSSDVADRVASVTVTDPLTVSIKLTRPDSRYAFRHLINHFGKGLFWLPEHVWADKDPLTFANYAEDGNLPVVSGAWQVVRSTPEQIILDRRDDWWGAETGFRDLPDVERVISIPKTGHDRAAQLVVSGDVDMTGDLVSAALTKSVVENAEHVTTFSGDVPPYGNLDWWPNSLYMNHKTGTWDDVRLRRALNYYINQDQLVEIAYLGANPVSRTPFPAFGSMAPYIEDSIELADKYEIGVFDPAKGDALMEEMGYVKNDDDLWEKDGKTINVSFHGLALFEAVGPIIAQQLRFGGFDVWFKTNTDSRGLMVEGKTELSIFGHRGGVADPYDTLDLYHCKNAVEIGKPLLILDRWCNEEYSAIVDKIGLIAPDDPQMRPLVKEAMEIWYENAVEVPLNQWVHRIPYNTTYWDNFPSTENPYMQPAFWFASGQFGYVMHNLEAKQ</sequence>
<dbReference type="PANTHER" id="PTHR30290">
    <property type="entry name" value="PERIPLASMIC BINDING COMPONENT OF ABC TRANSPORTER"/>
    <property type="match status" value="1"/>
</dbReference>
<dbReference type="Pfam" id="PF00496">
    <property type="entry name" value="SBP_bac_5"/>
    <property type="match status" value="1"/>
</dbReference>
<accession>A0ABT0H1Z9</accession>
<dbReference type="Gene3D" id="3.90.76.10">
    <property type="entry name" value="Dipeptide-binding Protein, Domain 1"/>
    <property type="match status" value="1"/>
</dbReference>
<evidence type="ECO:0000256" key="3">
    <source>
        <dbReference type="ARBA" id="ARBA00022729"/>
    </source>
</evidence>
<dbReference type="PROSITE" id="PS01040">
    <property type="entry name" value="SBP_BACTERIAL_5"/>
    <property type="match status" value="1"/>
</dbReference>
<organism evidence="6 7">
    <name type="scientific">Roseibium sediminicola</name>
    <dbReference type="NCBI Taxonomy" id="2933272"/>
    <lineage>
        <taxon>Bacteria</taxon>
        <taxon>Pseudomonadati</taxon>
        <taxon>Pseudomonadota</taxon>
        <taxon>Alphaproteobacteria</taxon>
        <taxon>Hyphomicrobiales</taxon>
        <taxon>Stappiaceae</taxon>
        <taxon>Roseibium</taxon>
    </lineage>
</organism>
<keyword evidence="7" id="KW-1185">Reference proteome</keyword>